<feature type="region of interest" description="Disordered" evidence="2">
    <location>
        <begin position="1"/>
        <end position="26"/>
    </location>
</feature>
<dbReference type="PANTHER" id="PTHR22902">
    <property type="entry name" value="SESQUIPEDALIAN"/>
    <property type="match status" value="1"/>
</dbReference>
<evidence type="ECO:0000256" key="2">
    <source>
        <dbReference type="SAM" id="MobiDB-lite"/>
    </source>
</evidence>
<sequence length="322" mass="35513">MQPEGKERVNQTPENSAHMTQNQSRQIQPRLSSHSLVLPEQLAFGIGPPLAVGVAMKQLAMEGFLLKWTNYLSGWQPRYFVLDGGILSYYDSQDDVGKGSKGSIKMAVCEIRVHQADSCRMDLYIPKEQCFYLRADSAADRQRWLVALGSAKACLGDIATQTSKDVLPDNESLSRKLSELRLFCDLLMGQVAEVKEALTTEEAGAAPNTEKVNTACSNLQGTCSYICSTLDECITYVNTNLHLNKQDPPLPVLPGDVVGTRLPQSRKVKRSLSQPVESTPPRTSNSLRQSDGRTVVRNLEQMALRLHTREQQYVPSSNGASG</sequence>
<organism evidence="4 5">
    <name type="scientific">Ranitomeya imitator</name>
    <name type="common">mimic poison frog</name>
    <dbReference type="NCBI Taxonomy" id="111125"/>
    <lineage>
        <taxon>Eukaryota</taxon>
        <taxon>Metazoa</taxon>
        <taxon>Chordata</taxon>
        <taxon>Craniata</taxon>
        <taxon>Vertebrata</taxon>
        <taxon>Euteleostomi</taxon>
        <taxon>Amphibia</taxon>
        <taxon>Batrachia</taxon>
        <taxon>Anura</taxon>
        <taxon>Neobatrachia</taxon>
        <taxon>Hyloidea</taxon>
        <taxon>Dendrobatidae</taxon>
        <taxon>Dendrobatinae</taxon>
        <taxon>Ranitomeya</taxon>
    </lineage>
</organism>
<feature type="region of interest" description="Disordered" evidence="2">
    <location>
        <begin position="256"/>
        <end position="293"/>
    </location>
</feature>
<proteinExistence type="predicted"/>
<dbReference type="SUPFAM" id="SSF50729">
    <property type="entry name" value="PH domain-like"/>
    <property type="match status" value="1"/>
</dbReference>
<gene>
    <name evidence="4" type="ORF">RIMI_LOCUS4069865</name>
</gene>
<dbReference type="CDD" id="cd01247">
    <property type="entry name" value="PH_FAPP1_FAPP2"/>
    <property type="match status" value="1"/>
</dbReference>
<protein>
    <recommendedName>
        <fullName evidence="3">PH domain-containing protein</fullName>
    </recommendedName>
</protein>
<dbReference type="SMART" id="SM00233">
    <property type="entry name" value="PH"/>
    <property type="match status" value="1"/>
</dbReference>
<keyword evidence="1" id="KW-0597">Phosphoprotein</keyword>
<dbReference type="EMBL" id="CAUEEQ010006390">
    <property type="protein sequence ID" value="CAJ0929993.1"/>
    <property type="molecule type" value="Genomic_DNA"/>
</dbReference>
<keyword evidence="5" id="KW-1185">Reference proteome</keyword>
<evidence type="ECO:0000256" key="1">
    <source>
        <dbReference type="ARBA" id="ARBA00022553"/>
    </source>
</evidence>
<evidence type="ECO:0000259" key="3">
    <source>
        <dbReference type="PROSITE" id="PS50003"/>
    </source>
</evidence>
<accession>A0ABN9L0B9</accession>
<dbReference type="Proteomes" id="UP001176940">
    <property type="component" value="Unassembled WGS sequence"/>
</dbReference>
<dbReference type="InterPro" id="IPR001849">
    <property type="entry name" value="PH_domain"/>
</dbReference>
<dbReference type="PROSITE" id="PS50003">
    <property type="entry name" value="PH_DOMAIN"/>
    <property type="match status" value="1"/>
</dbReference>
<dbReference type="PANTHER" id="PTHR22902:SF27">
    <property type="entry name" value="PLECKSTRIN HOMOLOGY DOMAIN-CONTAINING FAMILY A MEMBER 3"/>
    <property type="match status" value="1"/>
</dbReference>
<dbReference type="InterPro" id="IPR045188">
    <property type="entry name" value="Boi1/Boi2-like"/>
</dbReference>
<evidence type="ECO:0000313" key="5">
    <source>
        <dbReference type="Proteomes" id="UP001176940"/>
    </source>
</evidence>
<dbReference type="Gene3D" id="2.30.29.30">
    <property type="entry name" value="Pleckstrin-homology domain (PH domain)/Phosphotyrosine-binding domain (PTB)"/>
    <property type="match status" value="1"/>
</dbReference>
<feature type="compositionally biased region" description="Polar residues" evidence="2">
    <location>
        <begin position="271"/>
        <end position="289"/>
    </location>
</feature>
<comment type="caution">
    <text evidence="4">The sequence shown here is derived from an EMBL/GenBank/DDBJ whole genome shotgun (WGS) entry which is preliminary data.</text>
</comment>
<dbReference type="InterPro" id="IPR011993">
    <property type="entry name" value="PH-like_dom_sf"/>
</dbReference>
<dbReference type="Pfam" id="PF00169">
    <property type="entry name" value="PH"/>
    <property type="match status" value="1"/>
</dbReference>
<name>A0ABN9L0B9_9NEOB</name>
<feature type="domain" description="PH" evidence="3">
    <location>
        <begin position="58"/>
        <end position="153"/>
    </location>
</feature>
<evidence type="ECO:0000313" key="4">
    <source>
        <dbReference type="EMBL" id="CAJ0929993.1"/>
    </source>
</evidence>
<feature type="compositionally biased region" description="Polar residues" evidence="2">
    <location>
        <begin position="10"/>
        <end position="26"/>
    </location>
</feature>
<reference evidence="4" key="1">
    <citation type="submission" date="2023-07" db="EMBL/GenBank/DDBJ databases">
        <authorList>
            <person name="Stuckert A."/>
        </authorList>
    </citation>
    <scope>NUCLEOTIDE SEQUENCE</scope>
</reference>